<gene>
    <name evidence="2" type="ORF">N0V87_002718</name>
</gene>
<proteinExistence type="predicted"/>
<evidence type="ECO:0000313" key="3">
    <source>
        <dbReference type="Proteomes" id="UP001140562"/>
    </source>
</evidence>
<name>A0A9W9C1G3_9PLEO</name>
<dbReference type="EMBL" id="JAPEUV010000018">
    <property type="protein sequence ID" value="KAJ4340098.1"/>
    <property type="molecule type" value="Genomic_DNA"/>
</dbReference>
<evidence type="ECO:0000313" key="2">
    <source>
        <dbReference type="EMBL" id="KAJ4340098.1"/>
    </source>
</evidence>
<dbReference type="AlphaFoldDB" id="A0A9W9C1G3"/>
<dbReference type="OrthoDB" id="3766329at2759"/>
<evidence type="ECO:0000256" key="1">
    <source>
        <dbReference type="SAM" id="MobiDB-lite"/>
    </source>
</evidence>
<sequence length="137" mass="14844">MTMLLDEGNNCACGTSPRSRKSTKVVYIVTDTRYATAADFEEGKGTTLIDSVHTTSQAANLRAKKVIFARTSPGFEIDEDKIIDEVKDGLYTGIGVGGAERNGCYARKCEVEAKPIDIEDDGSSEEEGHDGEDWNMG</sequence>
<dbReference type="Proteomes" id="UP001140562">
    <property type="component" value="Unassembled WGS sequence"/>
</dbReference>
<accession>A0A9W9C1G3</accession>
<feature type="region of interest" description="Disordered" evidence="1">
    <location>
        <begin position="116"/>
        <end position="137"/>
    </location>
</feature>
<protein>
    <submittedName>
        <fullName evidence="2">Uncharacterized protein</fullName>
    </submittedName>
</protein>
<comment type="caution">
    <text evidence="2">The sequence shown here is derived from an EMBL/GenBank/DDBJ whole genome shotgun (WGS) entry which is preliminary data.</text>
</comment>
<keyword evidence="3" id="KW-1185">Reference proteome</keyword>
<organism evidence="2 3">
    <name type="scientific">Didymella glomerata</name>
    <dbReference type="NCBI Taxonomy" id="749621"/>
    <lineage>
        <taxon>Eukaryota</taxon>
        <taxon>Fungi</taxon>
        <taxon>Dikarya</taxon>
        <taxon>Ascomycota</taxon>
        <taxon>Pezizomycotina</taxon>
        <taxon>Dothideomycetes</taxon>
        <taxon>Pleosporomycetidae</taxon>
        <taxon>Pleosporales</taxon>
        <taxon>Pleosporineae</taxon>
        <taxon>Didymellaceae</taxon>
        <taxon>Didymella</taxon>
    </lineage>
</organism>
<reference evidence="2" key="1">
    <citation type="submission" date="2022-10" db="EMBL/GenBank/DDBJ databases">
        <title>Tapping the CABI collections for fungal endophytes: first genome assemblies for Collariella, Neodidymelliopsis, Ascochyta clinopodiicola, Didymella pomorum, Didymosphaeria variabile, Neocosmospora piperis and Neocucurbitaria cava.</title>
        <authorList>
            <person name="Hill R."/>
        </authorList>
    </citation>
    <scope>NUCLEOTIDE SEQUENCE</scope>
    <source>
        <strain evidence="2">IMI 360193</strain>
    </source>
</reference>
<feature type="compositionally biased region" description="Acidic residues" evidence="1">
    <location>
        <begin position="118"/>
        <end position="130"/>
    </location>
</feature>